<evidence type="ECO:0000256" key="4">
    <source>
        <dbReference type="ARBA" id="ARBA00023172"/>
    </source>
</evidence>
<keyword evidence="9" id="KW-1185">Reference proteome</keyword>
<reference evidence="8 9" key="1">
    <citation type="journal article" date="2010" name="J. Bacteriol.">
        <title>Complete genome sequence of "Candidatus Puniceispirillum marinum" IMCC1322, a representative of the SAR116 clade in the Alphaproteobacteria.</title>
        <authorList>
            <person name="Oh H.M."/>
            <person name="Kwon K.K."/>
            <person name="Kang I."/>
            <person name="Kang S.G."/>
            <person name="Lee J.H."/>
            <person name="Kim S.J."/>
            <person name="Cho J.C."/>
        </authorList>
    </citation>
    <scope>NUCLEOTIDE SEQUENCE [LARGE SCALE GENOMIC DNA]</scope>
    <source>
        <strain evidence="8 9">IMCC1322</strain>
    </source>
</reference>
<evidence type="ECO:0000313" key="9">
    <source>
        <dbReference type="Proteomes" id="UP000007460"/>
    </source>
</evidence>
<evidence type="ECO:0000256" key="5">
    <source>
        <dbReference type="PROSITE-ProRule" id="PRU01248"/>
    </source>
</evidence>
<feature type="domain" description="Tyr recombinase" evidence="6">
    <location>
        <begin position="57"/>
        <end position="260"/>
    </location>
</feature>
<name>D5BTJ9_PUNMI</name>
<keyword evidence="8" id="KW-0560">Oxidoreductase</keyword>
<dbReference type="eggNOG" id="COG0582">
    <property type="taxonomic scope" value="Bacteria"/>
</dbReference>
<dbReference type="GO" id="GO:0003677">
    <property type="term" value="F:DNA binding"/>
    <property type="evidence" value="ECO:0007669"/>
    <property type="project" value="UniProtKB-UniRule"/>
</dbReference>
<dbReference type="InterPro" id="IPR013762">
    <property type="entry name" value="Integrase-like_cat_sf"/>
</dbReference>
<dbReference type="InterPro" id="IPR050090">
    <property type="entry name" value="Tyrosine_recombinase_XerCD"/>
</dbReference>
<dbReference type="PANTHER" id="PTHR30349">
    <property type="entry name" value="PHAGE INTEGRASE-RELATED"/>
    <property type="match status" value="1"/>
</dbReference>
<dbReference type="InterPro" id="IPR011010">
    <property type="entry name" value="DNA_brk_join_enz"/>
</dbReference>
<evidence type="ECO:0000256" key="2">
    <source>
        <dbReference type="ARBA" id="ARBA00022908"/>
    </source>
</evidence>
<dbReference type="STRING" id="488538.SAR116_1353"/>
<dbReference type="SUPFAM" id="SSF56349">
    <property type="entry name" value="DNA breaking-rejoining enzymes"/>
    <property type="match status" value="1"/>
</dbReference>
<dbReference type="PROSITE" id="PS51900">
    <property type="entry name" value="CB"/>
    <property type="match status" value="1"/>
</dbReference>
<dbReference type="InterPro" id="IPR002104">
    <property type="entry name" value="Integrase_catalytic"/>
</dbReference>
<keyword evidence="3 5" id="KW-0238">DNA-binding</keyword>
<dbReference type="GO" id="GO:0006310">
    <property type="term" value="P:DNA recombination"/>
    <property type="evidence" value="ECO:0007669"/>
    <property type="project" value="UniProtKB-KW"/>
</dbReference>
<keyword evidence="4" id="KW-0233">DNA recombination</keyword>
<dbReference type="Proteomes" id="UP000007460">
    <property type="component" value="Chromosome"/>
</dbReference>
<gene>
    <name evidence="8" type="ordered locus">SAR116_1353</name>
</gene>
<organism evidence="8 9">
    <name type="scientific">Puniceispirillum marinum (strain IMCC1322)</name>
    <dbReference type="NCBI Taxonomy" id="488538"/>
    <lineage>
        <taxon>Bacteria</taxon>
        <taxon>Pseudomonadati</taxon>
        <taxon>Pseudomonadota</taxon>
        <taxon>Alphaproteobacteria</taxon>
        <taxon>Candidatus Puniceispirillales</taxon>
        <taxon>Candidatus Puniceispirillaceae</taxon>
        <taxon>Candidatus Puniceispirillum</taxon>
    </lineage>
</organism>
<comment type="similarity">
    <text evidence="1">Belongs to the 'phage' integrase family.</text>
</comment>
<keyword evidence="2" id="KW-0229">DNA integration</keyword>
<dbReference type="AlphaFoldDB" id="D5BTJ9"/>
<dbReference type="GO" id="GO:0004791">
    <property type="term" value="F:thioredoxin-disulfide reductase (NADPH) activity"/>
    <property type="evidence" value="ECO:0007669"/>
    <property type="project" value="UniProtKB-EC"/>
</dbReference>
<dbReference type="Gene3D" id="1.10.443.10">
    <property type="entry name" value="Intergrase catalytic core"/>
    <property type="match status" value="1"/>
</dbReference>
<dbReference type="Pfam" id="PF00589">
    <property type="entry name" value="Phage_integrase"/>
    <property type="match status" value="1"/>
</dbReference>
<proteinExistence type="inferred from homology"/>
<dbReference type="KEGG" id="apb:SAR116_1353"/>
<evidence type="ECO:0000259" key="7">
    <source>
        <dbReference type="PROSITE" id="PS51900"/>
    </source>
</evidence>
<evidence type="ECO:0000313" key="8">
    <source>
        <dbReference type="EMBL" id="ADE39596.1"/>
    </source>
</evidence>
<evidence type="ECO:0000259" key="6">
    <source>
        <dbReference type="PROSITE" id="PS51898"/>
    </source>
</evidence>
<dbReference type="EC" id="1.8.1.9" evidence="8"/>
<feature type="domain" description="Core-binding (CB)" evidence="7">
    <location>
        <begin position="1"/>
        <end position="26"/>
    </location>
</feature>
<dbReference type="InterPro" id="IPR044068">
    <property type="entry name" value="CB"/>
</dbReference>
<protein>
    <submittedName>
        <fullName evidence="8">Integrase</fullName>
        <ecNumber evidence="8">1.8.1.9</ecNumber>
    </submittedName>
</protein>
<evidence type="ECO:0000256" key="1">
    <source>
        <dbReference type="ARBA" id="ARBA00008857"/>
    </source>
</evidence>
<dbReference type="EMBL" id="CP001751">
    <property type="protein sequence ID" value="ADE39596.1"/>
    <property type="molecule type" value="Genomic_DNA"/>
</dbReference>
<dbReference type="PANTHER" id="PTHR30349:SF41">
    <property type="entry name" value="INTEGRASE_RECOMBINASE PROTEIN MJ0367-RELATED"/>
    <property type="match status" value="1"/>
</dbReference>
<evidence type="ECO:0000256" key="3">
    <source>
        <dbReference type="ARBA" id="ARBA00023125"/>
    </source>
</evidence>
<dbReference type="CDD" id="cd00397">
    <property type="entry name" value="DNA_BRE_C"/>
    <property type="match status" value="1"/>
</dbReference>
<accession>D5BTJ9</accession>
<dbReference type="HOGENOM" id="CLU_1032986_0_0_5"/>
<dbReference type="PROSITE" id="PS51898">
    <property type="entry name" value="TYR_RECOMBINASE"/>
    <property type="match status" value="1"/>
</dbReference>
<dbReference type="GO" id="GO:0015074">
    <property type="term" value="P:DNA integration"/>
    <property type="evidence" value="ECO:0007669"/>
    <property type="project" value="UniProtKB-KW"/>
</dbReference>
<sequence>MRDKNLASSTIRGTRAALNLFFKFALDRDYIKSIPTIPVPSLKKNPRPEFNKDEWNKLTTFLRKWVEEPCKGERGLNGYDKKRHRERFYLQHYVLIMGNTGIRVGEMRNVRWVDLDKVEVNGGEQRLLFSVDGKTGKRDVIANAGTERYIRRIYEYRRDELGKTDDDFDRTEFIFCHPDGKRIGTYRGSFETLLKDTKLRKDKNGNNRTLYSLRHTYATMRINEVPIYQLAINMGTSVEMIEDYYSHAKVRDKEFASSMTKGNQKGSAKALPF</sequence>